<gene>
    <name evidence="1" type="ORF">FHT01_002335</name>
</gene>
<sequence>MPHWYITKDGDRSLVALYERHYSCYHYADGRERLQFVGPGECIVLRTDRADAGFVWRRFIDDSGERGVNCAFFRNEGPILSSELVRQADAVADFVWPGARHYTFVDQEAIRGSHPGFCFVAAGWRLLKRRTAGGLRILERDPACQGHRSCRLTWQRWRS</sequence>
<comment type="caution">
    <text evidence="1">The sequence shown here is derived from an EMBL/GenBank/DDBJ whole genome shotgun (WGS) entry which is preliminary data.</text>
</comment>
<dbReference type="EMBL" id="JAASQP010000001">
    <property type="protein sequence ID" value="NIJ24793.1"/>
    <property type="molecule type" value="Genomic_DNA"/>
</dbReference>
<evidence type="ECO:0000313" key="1">
    <source>
        <dbReference type="EMBL" id="NIJ24793.1"/>
    </source>
</evidence>
<accession>A0ABX0U2S8</accession>
<keyword evidence="2" id="KW-1185">Reference proteome</keyword>
<organism evidence="1 2">
    <name type="scientific">Sphingomonas japonica</name>
    <dbReference type="NCBI Taxonomy" id="511662"/>
    <lineage>
        <taxon>Bacteria</taxon>
        <taxon>Pseudomonadati</taxon>
        <taxon>Pseudomonadota</taxon>
        <taxon>Alphaproteobacteria</taxon>
        <taxon>Sphingomonadales</taxon>
        <taxon>Sphingomonadaceae</taxon>
        <taxon>Sphingomonas</taxon>
    </lineage>
</organism>
<protein>
    <submittedName>
        <fullName evidence="1">Uncharacterized protein</fullName>
    </submittedName>
</protein>
<reference evidence="1 2" key="1">
    <citation type="submission" date="2020-03" db="EMBL/GenBank/DDBJ databases">
        <title>Genomic Encyclopedia of Type Strains, Phase IV (KMG-IV): sequencing the most valuable type-strain genomes for metagenomic binning, comparative biology and taxonomic classification.</title>
        <authorList>
            <person name="Goeker M."/>
        </authorList>
    </citation>
    <scope>NUCLEOTIDE SEQUENCE [LARGE SCALE GENOMIC DNA]</scope>
    <source>
        <strain evidence="1 2">DSM 22753</strain>
    </source>
</reference>
<evidence type="ECO:0000313" key="2">
    <source>
        <dbReference type="Proteomes" id="UP000788153"/>
    </source>
</evidence>
<dbReference type="Proteomes" id="UP000788153">
    <property type="component" value="Unassembled WGS sequence"/>
</dbReference>
<proteinExistence type="predicted"/>
<name>A0ABX0U2S8_9SPHN</name>
<dbReference type="RefSeq" id="WP_140047190.1">
    <property type="nucleotide sequence ID" value="NZ_BAAAEV010000001.1"/>
</dbReference>